<dbReference type="EMBL" id="RAWB01000233">
    <property type="protein sequence ID" value="RKH55872.1"/>
    <property type="molecule type" value="Genomic_DNA"/>
</dbReference>
<feature type="signal peptide" evidence="1">
    <location>
        <begin position="1"/>
        <end position="27"/>
    </location>
</feature>
<protein>
    <submittedName>
        <fullName evidence="2">Uncharacterized protein</fullName>
    </submittedName>
</protein>
<organism evidence="2 3">
    <name type="scientific">Corallococcus llansteffanensis</name>
    <dbReference type="NCBI Taxonomy" id="2316731"/>
    <lineage>
        <taxon>Bacteria</taxon>
        <taxon>Pseudomonadati</taxon>
        <taxon>Myxococcota</taxon>
        <taxon>Myxococcia</taxon>
        <taxon>Myxococcales</taxon>
        <taxon>Cystobacterineae</taxon>
        <taxon>Myxococcaceae</taxon>
        <taxon>Corallococcus</taxon>
    </lineage>
</organism>
<reference evidence="3" key="1">
    <citation type="submission" date="2018-09" db="EMBL/GenBank/DDBJ databases">
        <authorList>
            <person name="Livingstone P.G."/>
            <person name="Whitworth D.E."/>
        </authorList>
    </citation>
    <scope>NUCLEOTIDE SEQUENCE [LARGE SCALE GENOMIC DNA]</scope>
    <source>
        <strain evidence="3">CA051B</strain>
    </source>
</reference>
<accession>A0A3A8PTY3</accession>
<comment type="caution">
    <text evidence="2">The sequence shown here is derived from an EMBL/GenBank/DDBJ whole genome shotgun (WGS) entry which is preliminary data.</text>
</comment>
<evidence type="ECO:0000313" key="3">
    <source>
        <dbReference type="Proteomes" id="UP000272888"/>
    </source>
</evidence>
<name>A0A3A8PTY3_9BACT</name>
<keyword evidence="1" id="KW-0732">Signal</keyword>
<feature type="non-terminal residue" evidence="2">
    <location>
        <position position="415"/>
    </location>
</feature>
<keyword evidence="3" id="KW-1185">Reference proteome</keyword>
<evidence type="ECO:0000313" key="2">
    <source>
        <dbReference type="EMBL" id="RKH55872.1"/>
    </source>
</evidence>
<feature type="chain" id="PRO_5017375754" evidence="1">
    <location>
        <begin position="28"/>
        <end position="415"/>
    </location>
</feature>
<dbReference type="RefSeq" id="WP_147451266.1">
    <property type="nucleotide sequence ID" value="NZ_RAWB01000233.1"/>
</dbReference>
<evidence type="ECO:0000256" key="1">
    <source>
        <dbReference type="SAM" id="SignalP"/>
    </source>
</evidence>
<gene>
    <name evidence="2" type="ORF">D7V93_21630</name>
</gene>
<dbReference type="Proteomes" id="UP000272888">
    <property type="component" value="Unassembled WGS sequence"/>
</dbReference>
<proteinExistence type="predicted"/>
<dbReference type="AlphaFoldDB" id="A0A3A8PTY3"/>
<sequence length="415" mass="45063">MSETPSALRSWLSLWLVAGVFASSAQAEALASATAVEQVIPVVGAGAATGSAYFPLEAAFDDQPSLHPPTQERYLSTDGGQGVGLYGGRQAYIDFGPDFANIQITGTWTLWNQWGRTSQGPLTYWWSNSRDNLFNNDDVAETTPGFGFITRLPPTNPTSDHAWSRDYTGTGLVPKRRYLLVSAPVTNTNGAVEFAITGRLGGTPPRVVPPPAFGALTLVDEVNCGNPNDTHAFQQFPTNGSRVETVLGRAVRVLPNDTPGRKYFAYRLGVGKNLVAGKAYVLSVEYPDDVPRTVIIANNGAEYTRAFHTGNTVGDALHPPYVHPNPESLELPQTGEFQTWQTLFHLHDRYPSIKRPRGNELPRDLTPADGFWVVVAQFRPEDAPLSRGAAVARIRLYEAPAAPSYYAPITLPPTG</sequence>